<reference evidence="1 2" key="1">
    <citation type="submission" date="2021-06" db="EMBL/GenBank/DDBJ databases">
        <authorList>
            <person name="Palmer J.M."/>
        </authorList>
    </citation>
    <scope>NUCLEOTIDE SEQUENCE [LARGE SCALE GENOMIC DNA]</scope>
    <source>
        <strain evidence="1 2">CL_MEX2019</strain>
        <tissue evidence="1">Muscle</tissue>
    </source>
</reference>
<keyword evidence="2" id="KW-1185">Reference proteome</keyword>
<dbReference type="EMBL" id="JAHUTJ010032845">
    <property type="protein sequence ID" value="MED6276276.1"/>
    <property type="molecule type" value="Genomic_DNA"/>
</dbReference>
<accession>A0ABU7DMF2</accession>
<dbReference type="Proteomes" id="UP001352852">
    <property type="component" value="Unassembled WGS sequence"/>
</dbReference>
<proteinExistence type="predicted"/>
<name>A0ABU7DMF2_9TELE</name>
<protein>
    <submittedName>
        <fullName evidence="1">Uncharacterized protein</fullName>
    </submittedName>
</protein>
<evidence type="ECO:0000313" key="2">
    <source>
        <dbReference type="Proteomes" id="UP001352852"/>
    </source>
</evidence>
<organism evidence="1 2">
    <name type="scientific">Characodon lateralis</name>
    <dbReference type="NCBI Taxonomy" id="208331"/>
    <lineage>
        <taxon>Eukaryota</taxon>
        <taxon>Metazoa</taxon>
        <taxon>Chordata</taxon>
        <taxon>Craniata</taxon>
        <taxon>Vertebrata</taxon>
        <taxon>Euteleostomi</taxon>
        <taxon>Actinopterygii</taxon>
        <taxon>Neopterygii</taxon>
        <taxon>Teleostei</taxon>
        <taxon>Neoteleostei</taxon>
        <taxon>Acanthomorphata</taxon>
        <taxon>Ovalentaria</taxon>
        <taxon>Atherinomorphae</taxon>
        <taxon>Cyprinodontiformes</taxon>
        <taxon>Goodeidae</taxon>
        <taxon>Characodon</taxon>
    </lineage>
</organism>
<evidence type="ECO:0000313" key="1">
    <source>
        <dbReference type="EMBL" id="MED6276276.1"/>
    </source>
</evidence>
<gene>
    <name evidence="1" type="ORF">CHARACLAT_001490</name>
</gene>
<comment type="caution">
    <text evidence="1">The sequence shown here is derived from an EMBL/GenBank/DDBJ whole genome shotgun (WGS) entry which is preliminary data.</text>
</comment>
<sequence length="124" mass="14282">MWFLADFFHTKGTLLGDCNEIIKTLHWYPVKQGMHVDQSVMLLSSIYDFCERNAEGLSRLLLHHFLDGHFYWSYPEFSCLKKGIFLPVAFHSAPTFIGPGGWFCLFSWPCLGFCLLKGKDVALK</sequence>